<keyword evidence="1" id="KW-1133">Transmembrane helix</keyword>
<organism evidence="2 3">
    <name type="scientific">Coprococcus eutactus</name>
    <dbReference type="NCBI Taxonomy" id="33043"/>
    <lineage>
        <taxon>Bacteria</taxon>
        <taxon>Bacillati</taxon>
        <taxon>Bacillota</taxon>
        <taxon>Clostridia</taxon>
        <taxon>Lachnospirales</taxon>
        <taxon>Lachnospiraceae</taxon>
        <taxon>Coprococcus</taxon>
    </lineage>
</organism>
<comment type="caution">
    <text evidence="2">The sequence shown here is derived from an EMBL/GenBank/DDBJ whole genome shotgun (WGS) entry which is preliminary data.</text>
</comment>
<evidence type="ECO:0000313" key="2">
    <source>
        <dbReference type="EMBL" id="GFO93960.1"/>
    </source>
</evidence>
<reference evidence="2" key="1">
    <citation type="submission" date="2020-06" db="EMBL/GenBank/DDBJ databases">
        <title>Characterization of fructooligosaccharide metabolism and fructooligosaccharide-degrading enzymes in human commensal butyrate producers.</title>
        <authorList>
            <person name="Tanno H."/>
            <person name="Fujii T."/>
            <person name="Hirano K."/>
            <person name="Maeno S."/>
            <person name="Tonozuka T."/>
            <person name="Sakamoto M."/>
            <person name="Ohkuma M."/>
            <person name="Tochio T."/>
            <person name="Endo A."/>
        </authorList>
    </citation>
    <scope>NUCLEOTIDE SEQUENCE</scope>
    <source>
        <strain evidence="2">JCM 31265</strain>
    </source>
</reference>
<name>A0AAI9K1Q5_9FIRM</name>
<feature type="transmembrane region" description="Helical" evidence="1">
    <location>
        <begin position="6"/>
        <end position="25"/>
    </location>
</feature>
<evidence type="ECO:0000256" key="1">
    <source>
        <dbReference type="SAM" id="Phobius"/>
    </source>
</evidence>
<dbReference type="EMBL" id="BLYL01000004">
    <property type="protein sequence ID" value="GFO93960.1"/>
    <property type="molecule type" value="Genomic_DNA"/>
</dbReference>
<keyword evidence="1" id="KW-0812">Transmembrane</keyword>
<proteinExistence type="predicted"/>
<dbReference type="AlphaFoldDB" id="A0AAI9K1Q5"/>
<accession>A0AAI9K1Q5</accession>
<protein>
    <submittedName>
        <fullName evidence="2">Uncharacterized protein</fullName>
    </submittedName>
</protein>
<evidence type="ECO:0000313" key="3">
    <source>
        <dbReference type="Proteomes" id="UP000660047"/>
    </source>
</evidence>
<keyword evidence="1" id="KW-0472">Membrane</keyword>
<dbReference type="Proteomes" id="UP000660047">
    <property type="component" value="Unassembled WGS sequence"/>
</dbReference>
<gene>
    <name evidence="2" type="ORF">COEU31_10060</name>
</gene>
<sequence>MGAYNESAPMMRGIVIWLSVLLCMYRIKQIERGQAIGKLADQTDKKNKEQKRRI</sequence>